<evidence type="ECO:0000256" key="5">
    <source>
        <dbReference type="ARBA" id="ARBA00022792"/>
    </source>
</evidence>
<evidence type="ECO:0000256" key="12">
    <source>
        <dbReference type="RuleBase" id="RU003651"/>
    </source>
</evidence>
<accession>A0A9P3C3C4</accession>
<dbReference type="InterPro" id="IPR050747">
    <property type="entry name" value="Mitochondrial_chaperone_BCS1"/>
</dbReference>
<evidence type="ECO:0000313" key="17">
    <source>
        <dbReference type="Proteomes" id="UP000710440"/>
    </source>
</evidence>
<evidence type="ECO:0000256" key="8">
    <source>
        <dbReference type="ARBA" id="ARBA00022989"/>
    </source>
</evidence>
<dbReference type="SUPFAM" id="SSF52540">
    <property type="entry name" value="P-loop containing nucleoside triphosphate hydrolases"/>
    <property type="match status" value="1"/>
</dbReference>
<evidence type="ECO:0000259" key="15">
    <source>
        <dbReference type="SMART" id="SM01024"/>
    </source>
</evidence>
<evidence type="ECO:0000313" key="16">
    <source>
        <dbReference type="EMBL" id="GIK04416.1"/>
    </source>
</evidence>
<sequence length="520" mass="59495">MPEMLPAALESFFPGFSLISRILSFYLHIDLSSYSVYLILLTVLPPFFGFVLPRFFDNLQQVLLCFTASIEIPYQDRLHTQFIRWMSTNDSLRRSSRCIAREKVVITPPWQYEEDDEEENEDLEDQAYFESDRGAFWLSLRRNIKPIRFTPSQRKLHFFQYQRCILAVYRDPEEYHNNVWFTNAEVIRVYSFFWSKKVLLSLLQEVQQVSIDRKKERITIHRGFIRKGTSSWVPTTSKVPRPLATLVLPRQIKEQFLEDIETFLSSQNKDWYQSRGIPYRRGYLLYGPPGTGKSSMCFAIAGRLWLDIYTISLNSRKLDEDGLASLFQGLPKRCIVLLEDVDTAGLREAGNLSQAPANADGPEKSFEDKEPDGGGISLSALLNVLDGVGAHEGRILIMTTNHLEKLDAALTRPGRVDKMYYLGFADTPSIKQLFSVFYAATIDEGSTCDPSNETGNGPANQSARENHILSEKFAHIVSSGQFTAAEVINYLMDFKDDPEAAVEKANDWVMYKKEAVMPRD</sequence>
<dbReference type="Pfam" id="PF25426">
    <property type="entry name" value="AAA_lid_BCS1"/>
    <property type="match status" value="1"/>
</dbReference>
<evidence type="ECO:0000256" key="2">
    <source>
        <dbReference type="ARBA" id="ARBA00007448"/>
    </source>
</evidence>
<dbReference type="PROSITE" id="PS00674">
    <property type="entry name" value="AAA"/>
    <property type="match status" value="1"/>
</dbReference>
<keyword evidence="7 12" id="KW-0067">ATP-binding</keyword>
<dbReference type="Pfam" id="PF00004">
    <property type="entry name" value="AAA"/>
    <property type="match status" value="1"/>
</dbReference>
<evidence type="ECO:0000256" key="4">
    <source>
        <dbReference type="ARBA" id="ARBA00022741"/>
    </source>
</evidence>
<feature type="domain" description="AAA+ ATPase" evidence="14">
    <location>
        <begin position="279"/>
        <end position="426"/>
    </location>
</feature>
<evidence type="ECO:0000256" key="1">
    <source>
        <dbReference type="ARBA" id="ARBA00004434"/>
    </source>
</evidence>
<dbReference type="GO" id="GO:0016887">
    <property type="term" value="F:ATP hydrolysis activity"/>
    <property type="evidence" value="ECO:0007669"/>
    <property type="project" value="InterPro"/>
</dbReference>
<dbReference type="RefSeq" id="XP_043127602.1">
    <property type="nucleotide sequence ID" value="XM_043271667.1"/>
</dbReference>
<keyword evidence="9" id="KW-0496">Mitochondrion</keyword>
<protein>
    <submittedName>
        <fullName evidence="16">Uncharacterized protein</fullName>
    </submittedName>
</protein>
<dbReference type="SMART" id="SM01024">
    <property type="entry name" value="BCS1_N"/>
    <property type="match status" value="1"/>
</dbReference>
<dbReference type="InterPro" id="IPR057495">
    <property type="entry name" value="AAA_lid_BCS1"/>
</dbReference>
<dbReference type="GO" id="GO:0005524">
    <property type="term" value="F:ATP binding"/>
    <property type="evidence" value="ECO:0007669"/>
    <property type="project" value="UniProtKB-KW"/>
</dbReference>
<dbReference type="Pfam" id="PF08740">
    <property type="entry name" value="BCS1_N"/>
    <property type="match status" value="1"/>
</dbReference>
<organism evidence="16 17">
    <name type="scientific">Aspergillus viridinutans</name>
    <dbReference type="NCBI Taxonomy" id="75553"/>
    <lineage>
        <taxon>Eukaryota</taxon>
        <taxon>Fungi</taxon>
        <taxon>Dikarya</taxon>
        <taxon>Ascomycota</taxon>
        <taxon>Pezizomycotina</taxon>
        <taxon>Eurotiomycetes</taxon>
        <taxon>Eurotiomycetidae</taxon>
        <taxon>Eurotiales</taxon>
        <taxon>Aspergillaceae</taxon>
        <taxon>Aspergillus</taxon>
        <taxon>Aspergillus subgen. Fumigati</taxon>
    </lineage>
</organism>
<evidence type="ECO:0000256" key="13">
    <source>
        <dbReference type="SAM" id="Phobius"/>
    </source>
</evidence>
<name>A0A9P3C3C4_ASPVI</name>
<dbReference type="Gene3D" id="3.40.50.300">
    <property type="entry name" value="P-loop containing nucleotide triphosphate hydrolases"/>
    <property type="match status" value="1"/>
</dbReference>
<comment type="subcellular location">
    <subcellularLocation>
        <location evidence="1">Mitochondrion inner membrane</location>
        <topology evidence="1">Single-pass membrane protein</topology>
    </subcellularLocation>
</comment>
<dbReference type="InterPro" id="IPR003960">
    <property type="entry name" value="ATPase_AAA_CS"/>
</dbReference>
<dbReference type="InterPro" id="IPR014851">
    <property type="entry name" value="BCS1_N"/>
</dbReference>
<evidence type="ECO:0000256" key="11">
    <source>
        <dbReference type="ARBA" id="ARBA00048778"/>
    </source>
</evidence>
<comment type="similarity">
    <text evidence="2">Belongs to the AAA ATPase family. BCS1 subfamily.</text>
</comment>
<dbReference type="InterPro" id="IPR003959">
    <property type="entry name" value="ATPase_AAA_core"/>
</dbReference>
<dbReference type="InterPro" id="IPR027417">
    <property type="entry name" value="P-loop_NTPase"/>
</dbReference>
<keyword evidence="8 13" id="KW-1133">Transmembrane helix</keyword>
<gene>
    <name evidence="16" type="ORF">Aspvir_008499</name>
</gene>
<comment type="catalytic activity">
    <reaction evidence="11">
        <text>ATP + H2O = ADP + phosphate + H(+)</text>
        <dbReference type="Rhea" id="RHEA:13065"/>
        <dbReference type="ChEBI" id="CHEBI:15377"/>
        <dbReference type="ChEBI" id="CHEBI:15378"/>
        <dbReference type="ChEBI" id="CHEBI:30616"/>
        <dbReference type="ChEBI" id="CHEBI:43474"/>
        <dbReference type="ChEBI" id="CHEBI:456216"/>
    </reaction>
    <physiologicalReaction direction="left-to-right" evidence="11">
        <dbReference type="Rhea" id="RHEA:13066"/>
    </physiologicalReaction>
</comment>
<keyword evidence="10 13" id="KW-0472">Membrane</keyword>
<evidence type="ECO:0000256" key="10">
    <source>
        <dbReference type="ARBA" id="ARBA00023136"/>
    </source>
</evidence>
<dbReference type="Proteomes" id="UP000710440">
    <property type="component" value="Unassembled WGS sequence"/>
</dbReference>
<evidence type="ECO:0000256" key="7">
    <source>
        <dbReference type="ARBA" id="ARBA00022840"/>
    </source>
</evidence>
<keyword evidence="4 12" id="KW-0547">Nucleotide-binding</keyword>
<dbReference type="PANTHER" id="PTHR23070">
    <property type="entry name" value="BCS1 AAA-TYPE ATPASE"/>
    <property type="match status" value="1"/>
</dbReference>
<comment type="caution">
    <text evidence="16">The sequence shown here is derived from an EMBL/GenBank/DDBJ whole genome shotgun (WGS) entry which is preliminary data.</text>
</comment>
<feature type="transmembrane region" description="Helical" evidence="13">
    <location>
        <begin position="36"/>
        <end position="56"/>
    </location>
</feature>
<evidence type="ECO:0000256" key="3">
    <source>
        <dbReference type="ARBA" id="ARBA00022692"/>
    </source>
</evidence>
<evidence type="ECO:0000259" key="14">
    <source>
        <dbReference type="SMART" id="SM00382"/>
    </source>
</evidence>
<feature type="domain" description="BCS1 N-terminal" evidence="15">
    <location>
        <begin position="41"/>
        <end position="246"/>
    </location>
</feature>
<dbReference type="OrthoDB" id="10251412at2759"/>
<dbReference type="GO" id="GO:0005743">
    <property type="term" value="C:mitochondrial inner membrane"/>
    <property type="evidence" value="ECO:0007669"/>
    <property type="project" value="UniProtKB-SubCell"/>
</dbReference>
<reference evidence="16 17" key="1">
    <citation type="submission" date="2021-02" db="EMBL/GenBank/DDBJ databases">
        <title>Pan-genome distribution and transcriptional activeness of fungal secondary metabolism genes in Aspergillus section Fumigati.</title>
        <authorList>
            <person name="Takahashi H."/>
            <person name="Umemura M."/>
            <person name="Ninomiya A."/>
            <person name="Kusuya Y."/>
            <person name="Urayama S."/>
            <person name="Shimizu M."/>
            <person name="Watanabe A."/>
            <person name="Kamei K."/>
            <person name="Yaguchi T."/>
            <person name="Hagiwara D."/>
        </authorList>
    </citation>
    <scope>NUCLEOTIDE SEQUENCE [LARGE SCALE GENOMIC DNA]</scope>
    <source>
        <strain evidence="16 17">IFM 47045</strain>
    </source>
</reference>
<proteinExistence type="inferred from homology"/>
<evidence type="ECO:0000256" key="6">
    <source>
        <dbReference type="ARBA" id="ARBA00022801"/>
    </source>
</evidence>
<dbReference type="GeneID" id="66936481"/>
<keyword evidence="6" id="KW-0378">Hydrolase</keyword>
<dbReference type="InterPro" id="IPR003593">
    <property type="entry name" value="AAA+_ATPase"/>
</dbReference>
<feature type="transmembrane region" description="Helical" evidence="13">
    <location>
        <begin position="12"/>
        <end position="29"/>
    </location>
</feature>
<evidence type="ECO:0000256" key="9">
    <source>
        <dbReference type="ARBA" id="ARBA00023128"/>
    </source>
</evidence>
<keyword evidence="5" id="KW-0999">Mitochondrion inner membrane</keyword>
<keyword evidence="17" id="KW-1185">Reference proteome</keyword>
<dbReference type="EMBL" id="BOPL01000007">
    <property type="protein sequence ID" value="GIK04416.1"/>
    <property type="molecule type" value="Genomic_DNA"/>
</dbReference>
<dbReference type="AlphaFoldDB" id="A0A9P3C3C4"/>
<dbReference type="SMART" id="SM00382">
    <property type="entry name" value="AAA"/>
    <property type="match status" value="1"/>
</dbReference>
<keyword evidence="3 13" id="KW-0812">Transmembrane</keyword>